<evidence type="ECO:0000256" key="2">
    <source>
        <dbReference type="ARBA" id="ARBA00022448"/>
    </source>
</evidence>
<keyword evidence="5 7" id="KW-1133">Transmembrane helix</keyword>
<feature type="transmembrane region" description="Helical" evidence="7">
    <location>
        <begin position="200"/>
        <end position="221"/>
    </location>
</feature>
<dbReference type="InterPro" id="IPR035906">
    <property type="entry name" value="MetI-like_sf"/>
</dbReference>
<feature type="transmembrane region" description="Helical" evidence="7">
    <location>
        <begin position="241"/>
        <end position="264"/>
    </location>
</feature>
<dbReference type="Pfam" id="PF00528">
    <property type="entry name" value="BPD_transp_1"/>
    <property type="match status" value="1"/>
</dbReference>
<keyword evidence="2 7" id="KW-0813">Transport</keyword>
<evidence type="ECO:0000256" key="5">
    <source>
        <dbReference type="ARBA" id="ARBA00022989"/>
    </source>
</evidence>
<evidence type="ECO:0000256" key="3">
    <source>
        <dbReference type="ARBA" id="ARBA00022475"/>
    </source>
</evidence>
<accession>A0ABX0JRN4</accession>
<dbReference type="Gene3D" id="1.10.3720.10">
    <property type="entry name" value="MetI-like"/>
    <property type="match status" value="1"/>
</dbReference>
<dbReference type="Proteomes" id="UP000635278">
    <property type="component" value="Unassembled WGS sequence"/>
</dbReference>
<evidence type="ECO:0000259" key="8">
    <source>
        <dbReference type="PROSITE" id="PS50928"/>
    </source>
</evidence>
<dbReference type="PANTHER" id="PTHR43386">
    <property type="entry name" value="OLIGOPEPTIDE TRANSPORT SYSTEM PERMEASE PROTEIN APPC"/>
    <property type="match status" value="1"/>
</dbReference>
<evidence type="ECO:0000313" key="10">
    <source>
        <dbReference type="Proteomes" id="UP000635278"/>
    </source>
</evidence>
<keyword evidence="4 7" id="KW-0812">Transmembrane</keyword>
<organism evidence="9 10">
    <name type="scientific">Acetobacter musti</name>
    <dbReference type="NCBI Taxonomy" id="864732"/>
    <lineage>
        <taxon>Bacteria</taxon>
        <taxon>Pseudomonadati</taxon>
        <taxon>Pseudomonadota</taxon>
        <taxon>Alphaproteobacteria</taxon>
        <taxon>Acetobacterales</taxon>
        <taxon>Acetobacteraceae</taxon>
        <taxon>Acetobacter</taxon>
    </lineage>
</organism>
<dbReference type="InterPro" id="IPR050366">
    <property type="entry name" value="BP-dependent_transpt_permease"/>
</dbReference>
<feature type="transmembrane region" description="Helical" evidence="7">
    <location>
        <begin position="77"/>
        <end position="99"/>
    </location>
</feature>
<dbReference type="InterPro" id="IPR000515">
    <property type="entry name" value="MetI-like"/>
</dbReference>
<dbReference type="PROSITE" id="PS50928">
    <property type="entry name" value="ABC_TM1"/>
    <property type="match status" value="1"/>
</dbReference>
<comment type="similarity">
    <text evidence="7">Belongs to the binding-protein-dependent transport system permease family.</text>
</comment>
<evidence type="ECO:0000256" key="7">
    <source>
        <dbReference type="RuleBase" id="RU363032"/>
    </source>
</evidence>
<dbReference type="SUPFAM" id="SSF161098">
    <property type="entry name" value="MetI-like"/>
    <property type="match status" value="1"/>
</dbReference>
<sequence>MRDLFALRRKIPPGTRRILTLLSAWLLLALLGPMLAPHPPGEIISGEVFGPVSAHAWLGTDYLGRDLCSRLLWGIRYTVAICMMSTALSCCAGIFLGIATTVTPVWVERVLGRLMDGLLSIPSLLFALLVVATAGESAPALILTMAIIYMPGSYRTSRALALRIVRMDYITAARARGETRSFIILWEILPNMTDPLLSDIGLRFIYAVLLLSNLSFLGLGVQPPMVDLGSLVRENILGMAYGAPAVVVPTLVIALLTVGINLTLDRGRV</sequence>
<comment type="subcellular location">
    <subcellularLocation>
        <location evidence="1 7">Cell membrane</location>
        <topology evidence="1 7">Multi-pass membrane protein</topology>
    </subcellularLocation>
</comment>
<keyword evidence="6 7" id="KW-0472">Membrane</keyword>
<evidence type="ECO:0000256" key="6">
    <source>
        <dbReference type="ARBA" id="ARBA00023136"/>
    </source>
</evidence>
<name>A0ABX0JRN4_9PROT</name>
<keyword evidence="3" id="KW-1003">Cell membrane</keyword>
<evidence type="ECO:0000313" key="9">
    <source>
        <dbReference type="EMBL" id="NHN85474.1"/>
    </source>
</evidence>
<dbReference type="EMBL" id="WOTB01000016">
    <property type="protein sequence ID" value="NHN85474.1"/>
    <property type="molecule type" value="Genomic_DNA"/>
</dbReference>
<evidence type="ECO:0000256" key="4">
    <source>
        <dbReference type="ARBA" id="ARBA00022692"/>
    </source>
</evidence>
<dbReference type="CDD" id="cd06261">
    <property type="entry name" value="TM_PBP2"/>
    <property type="match status" value="1"/>
</dbReference>
<comment type="caution">
    <text evidence="9">The sequence shown here is derived from an EMBL/GenBank/DDBJ whole genome shotgun (WGS) entry which is preliminary data.</text>
</comment>
<reference evidence="9 10" key="1">
    <citation type="journal article" date="2020" name="Int. J. Syst. Evol. Microbiol.">
        <title>Novel acetic acid bacteria from cider fermentations: Acetobacter conturbans sp. nov. and Acetobacter fallax sp. nov.</title>
        <authorList>
            <person name="Sombolestani A.S."/>
            <person name="Cleenwerck I."/>
            <person name="Cnockaert M."/>
            <person name="Borremans W."/>
            <person name="Wieme A.D."/>
            <person name="De Vuyst L."/>
            <person name="Vandamme P."/>
        </authorList>
    </citation>
    <scope>NUCLEOTIDE SEQUENCE [LARGE SCALE GENOMIC DNA]</scope>
    <source>
        <strain evidence="9 10">LMG 30640</strain>
    </source>
</reference>
<feature type="transmembrane region" description="Helical" evidence="7">
    <location>
        <begin position="119"/>
        <end position="149"/>
    </location>
</feature>
<protein>
    <submittedName>
        <fullName evidence="9">ABC transporter permease subunit</fullName>
    </submittedName>
</protein>
<keyword evidence="10" id="KW-1185">Reference proteome</keyword>
<dbReference type="RefSeq" id="WP_173583865.1">
    <property type="nucleotide sequence ID" value="NZ_WOTB01000016.1"/>
</dbReference>
<feature type="domain" description="ABC transmembrane type-1" evidence="8">
    <location>
        <begin position="75"/>
        <end position="264"/>
    </location>
</feature>
<evidence type="ECO:0000256" key="1">
    <source>
        <dbReference type="ARBA" id="ARBA00004651"/>
    </source>
</evidence>
<gene>
    <name evidence="9" type="ORF">GOB93_12590</name>
</gene>
<proteinExistence type="inferred from homology"/>
<dbReference type="PANTHER" id="PTHR43386:SF25">
    <property type="entry name" value="PEPTIDE ABC TRANSPORTER PERMEASE PROTEIN"/>
    <property type="match status" value="1"/>
</dbReference>